<comment type="similarity">
    <text evidence="1">Belongs to the Skp family.</text>
</comment>
<keyword evidence="2 3" id="KW-0732">Signal</keyword>
<dbReference type="Pfam" id="PF03938">
    <property type="entry name" value="OmpH"/>
    <property type="match status" value="1"/>
</dbReference>
<feature type="signal peptide" evidence="3">
    <location>
        <begin position="1"/>
        <end position="21"/>
    </location>
</feature>
<accession>A0ABX7SHP8</accession>
<evidence type="ECO:0000256" key="1">
    <source>
        <dbReference type="ARBA" id="ARBA00009091"/>
    </source>
</evidence>
<dbReference type="InterPro" id="IPR005632">
    <property type="entry name" value="Chaperone_Skp"/>
</dbReference>
<dbReference type="SUPFAM" id="SSF111384">
    <property type="entry name" value="OmpH-like"/>
    <property type="match status" value="1"/>
</dbReference>
<reference evidence="4 5" key="1">
    <citation type="submission" date="2020-09" db="EMBL/GenBank/DDBJ databases">
        <title>Brevundimonas sp. LVF1 isolated from an oligotrophic pond in Goettingen, Germany.</title>
        <authorList>
            <person name="Friedrich I."/>
            <person name="Klassen A."/>
            <person name="Neubauer H."/>
            <person name="Schneider D."/>
            <person name="Hertel R."/>
            <person name="Daniel R."/>
        </authorList>
    </citation>
    <scope>NUCLEOTIDE SEQUENCE [LARGE SCALE GENOMIC DNA]</scope>
    <source>
        <strain evidence="4 5">LVF1</strain>
    </source>
</reference>
<dbReference type="PANTHER" id="PTHR35089:SF1">
    <property type="entry name" value="CHAPERONE PROTEIN SKP"/>
    <property type="match status" value="1"/>
</dbReference>
<dbReference type="Proteomes" id="UP000663942">
    <property type="component" value="Chromosome"/>
</dbReference>
<dbReference type="PANTHER" id="PTHR35089">
    <property type="entry name" value="CHAPERONE PROTEIN SKP"/>
    <property type="match status" value="1"/>
</dbReference>
<evidence type="ECO:0000256" key="2">
    <source>
        <dbReference type="ARBA" id="ARBA00022729"/>
    </source>
</evidence>
<protein>
    <submittedName>
        <fullName evidence="4">OmpH family outer membrane protein</fullName>
    </submittedName>
</protein>
<gene>
    <name evidence="4" type="ORF">IFE19_09090</name>
</gene>
<organism evidence="4 5">
    <name type="scientific">Brevundimonas pondensis</name>
    <dbReference type="NCBI Taxonomy" id="2774189"/>
    <lineage>
        <taxon>Bacteria</taxon>
        <taxon>Pseudomonadati</taxon>
        <taxon>Pseudomonadota</taxon>
        <taxon>Alphaproteobacteria</taxon>
        <taxon>Caulobacterales</taxon>
        <taxon>Caulobacteraceae</taxon>
        <taxon>Brevundimonas</taxon>
    </lineage>
</organism>
<feature type="chain" id="PRO_5046916817" evidence="3">
    <location>
        <begin position="22"/>
        <end position="193"/>
    </location>
</feature>
<dbReference type="SMART" id="SM00935">
    <property type="entry name" value="OmpH"/>
    <property type="match status" value="1"/>
</dbReference>
<evidence type="ECO:0000313" key="5">
    <source>
        <dbReference type="Proteomes" id="UP000663942"/>
    </source>
</evidence>
<evidence type="ECO:0000256" key="3">
    <source>
        <dbReference type="SAM" id="SignalP"/>
    </source>
</evidence>
<evidence type="ECO:0000313" key="4">
    <source>
        <dbReference type="EMBL" id="QTC86330.1"/>
    </source>
</evidence>
<keyword evidence="5" id="KW-1185">Reference proteome</keyword>
<dbReference type="InterPro" id="IPR024930">
    <property type="entry name" value="Skp_dom_sf"/>
</dbReference>
<dbReference type="RefSeq" id="WP_207821591.1">
    <property type="nucleotide sequence ID" value="NZ_CP062006.1"/>
</dbReference>
<sequence length="193" mass="20925">MKLFAIGAFAAATLVASSALAQDAPQNPGPVLPGVCVVSGEQILLGSAAGQALQNRMVQLLQEVRGELQPYSQQIQTEYQALQQGAATIPADQLNQRRQQLQQRAQEAQQLEQTRDAELRYTQGVQAKAIEDAARPIIMAVYQERGCGVLLRSESVAYVNPAMDITDVVVQRLNTSLPSLTFNRMPVPAQPQS</sequence>
<proteinExistence type="inferred from homology"/>
<dbReference type="Gene3D" id="3.30.910.20">
    <property type="entry name" value="Skp domain"/>
    <property type="match status" value="1"/>
</dbReference>
<dbReference type="EMBL" id="CP062006">
    <property type="protein sequence ID" value="QTC86330.1"/>
    <property type="molecule type" value="Genomic_DNA"/>
</dbReference>
<name>A0ABX7SHP8_9CAUL</name>